<keyword evidence="5 7" id="KW-1133">Transmembrane helix</keyword>
<dbReference type="CDD" id="cd17369">
    <property type="entry name" value="MFS_ShiA_like"/>
    <property type="match status" value="1"/>
</dbReference>
<accession>A0ABW8N7C9</accession>
<evidence type="ECO:0000256" key="4">
    <source>
        <dbReference type="ARBA" id="ARBA00022692"/>
    </source>
</evidence>
<feature type="transmembrane region" description="Helical" evidence="7">
    <location>
        <begin position="207"/>
        <end position="228"/>
    </location>
</feature>
<dbReference type="InterPro" id="IPR011701">
    <property type="entry name" value="MFS"/>
</dbReference>
<dbReference type="Proteomes" id="UP001620520">
    <property type="component" value="Unassembled WGS sequence"/>
</dbReference>
<dbReference type="SUPFAM" id="SSF103473">
    <property type="entry name" value="MFS general substrate transporter"/>
    <property type="match status" value="1"/>
</dbReference>
<evidence type="ECO:0000256" key="5">
    <source>
        <dbReference type="ARBA" id="ARBA00022989"/>
    </source>
</evidence>
<feature type="transmembrane region" description="Helical" evidence="7">
    <location>
        <begin position="125"/>
        <end position="144"/>
    </location>
</feature>
<evidence type="ECO:0000256" key="2">
    <source>
        <dbReference type="ARBA" id="ARBA00022448"/>
    </source>
</evidence>
<dbReference type="InterPro" id="IPR005829">
    <property type="entry name" value="Sugar_transporter_CS"/>
</dbReference>
<dbReference type="Pfam" id="PF07690">
    <property type="entry name" value="MFS_1"/>
    <property type="match status" value="1"/>
</dbReference>
<keyword evidence="2" id="KW-0813">Transport</keyword>
<dbReference type="PROSITE" id="PS50850">
    <property type="entry name" value="MFS"/>
    <property type="match status" value="1"/>
</dbReference>
<comment type="caution">
    <text evidence="9">The sequence shown here is derived from an EMBL/GenBank/DDBJ whole genome shotgun (WGS) entry which is preliminary data.</text>
</comment>
<proteinExistence type="predicted"/>
<dbReference type="EMBL" id="JBIYEW010000003">
    <property type="protein sequence ID" value="MFK4639469.1"/>
    <property type="molecule type" value="Genomic_DNA"/>
</dbReference>
<dbReference type="InterPro" id="IPR036259">
    <property type="entry name" value="MFS_trans_sf"/>
</dbReference>
<evidence type="ECO:0000313" key="9">
    <source>
        <dbReference type="EMBL" id="MFK4639469.1"/>
    </source>
</evidence>
<protein>
    <submittedName>
        <fullName evidence="9">MHS family metabolite:H+ symporter-like MFS transporter</fullName>
    </submittedName>
</protein>
<evidence type="ECO:0000313" key="10">
    <source>
        <dbReference type="Proteomes" id="UP001620520"/>
    </source>
</evidence>
<feature type="transmembrane region" description="Helical" evidence="7">
    <location>
        <begin position="299"/>
        <end position="317"/>
    </location>
</feature>
<sequence>MSVNDDVKDAPDGNTVTRADLRRAAWASSLGSALEYYDFALYSLASALIFGPLFFPGSNPATGLILSFGTYFLGFAIRPLGGVVFGRLGDRLGRKFVLLATITLMGGASTLIGFLPTYNGSAGDWYHGGAGIIAPILLIALRLLQGLGAGAEMAGASILMTEYAPRRERGFYASLPFMGVQVGTVAAALVYFILVNANQTVKITETWLWRVPFLASIIILVVAIFIRLKLKESPTFKKLEAHEMIVQKPVRTLFKTSGRTLIRGIGLRLAENGSSSIYQALAVAYVTSAAVGVTGPIGALSLVFAASLGSIVVPVAGKLSDKFGRVKTYRGFAFFQLIAAFPIWYVLSLGDTVLTIVVVSLGLGIGTWGMFGSQSAFMSELFGSRQRYLGVSVAREISAVISGGVAPLIGAWIISLVVSSDGGASVEGAGLGAWVPIAAYLSVLTLITIVATFFTPETIGRDLDSVKDAIDEPTSVQAHHAADYTKTTSAL</sequence>
<feature type="transmembrane region" description="Helical" evidence="7">
    <location>
        <begin position="329"/>
        <end position="347"/>
    </location>
</feature>
<evidence type="ECO:0000259" key="8">
    <source>
        <dbReference type="PROSITE" id="PS50850"/>
    </source>
</evidence>
<evidence type="ECO:0000256" key="1">
    <source>
        <dbReference type="ARBA" id="ARBA00004651"/>
    </source>
</evidence>
<dbReference type="Gene3D" id="1.20.1250.20">
    <property type="entry name" value="MFS general substrate transporter like domains"/>
    <property type="match status" value="1"/>
</dbReference>
<keyword evidence="10" id="KW-1185">Reference proteome</keyword>
<feature type="transmembrane region" description="Helical" evidence="7">
    <location>
        <begin position="434"/>
        <end position="454"/>
    </location>
</feature>
<dbReference type="PANTHER" id="PTHR43045">
    <property type="entry name" value="SHIKIMATE TRANSPORTER"/>
    <property type="match status" value="1"/>
</dbReference>
<keyword evidence="6 7" id="KW-0472">Membrane</keyword>
<evidence type="ECO:0000256" key="3">
    <source>
        <dbReference type="ARBA" id="ARBA00022475"/>
    </source>
</evidence>
<keyword evidence="3" id="KW-1003">Cell membrane</keyword>
<feature type="transmembrane region" description="Helical" evidence="7">
    <location>
        <begin position="393"/>
        <end position="414"/>
    </location>
</feature>
<dbReference type="InterPro" id="IPR020846">
    <property type="entry name" value="MFS_dom"/>
</dbReference>
<dbReference type="RefSeq" id="WP_404594538.1">
    <property type="nucleotide sequence ID" value="NZ_JBIYEW010000003.1"/>
</dbReference>
<evidence type="ECO:0000256" key="7">
    <source>
        <dbReference type="SAM" id="Phobius"/>
    </source>
</evidence>
<gene>
    <name evidence="9" type="ORF">ABIA52_002358</name>
</gene>
<feature type="transmembrane region" description="Helical" evidence="7">
    <location>
        <begin position="36"/>
        <end position="55"/>
    </location>
</feature>
<reference evidence="9 10" key="1">
    <citation type="submission" date="2024-10" db="EMBL/GenBank/DDBJ databases">
        <title>Novel secondary metabolite-producing bacteria for plant disease control.</title>
        <authorList>
            <person name="Chevrette M."/>
        </authorList>
    </citation>
    <scope>NUCLEOTIDE SEQUENCE [LARGE SCALE GENOMIC DNA]</scope>
    <source>
        <strain evidence="9 10">J30 TE3557</strain>
    </source>
</reference>
<keyword evidence="4 7" id="KW-0812">Transmembrane</keyword>
<comment type="subcellular location">
    <subcellularLocation>
        <location evidence="1">Cell membrane</location>
        <topology evidence="1">Multi-pass membrane protein</topology>
    </subcellularLocation>
</comment>
<dbReference type="PROSITE" id="PS00217">
    <property type="entry name" value="SUGAR_TRANSPORT_2"/>
    <property type="match status" value="1"/>
</dbReference>
<organism evidence="9 10">
    <name type="scientific">Paenarthrobacter histidinolovorans</name>
    <dbReference type="NCBI Taxonomy" id="43664"/>
    <lineage>
        <taxon>Bacteria</taxon>
        <taxon>Bacillati</taxon>
        <taxon>Actinomycetota</taxon>
        <taxon>Actinomycetes</taxon>
        <taxon>Micrococcales</taxon>
        <taxon>Micrococcaceae</taxon>
        <taxon>Paenarthrobacter</taxon>
    </lineage>
</organism>
<name>A0ABW8N7C9_9MICC</name>
<feature type="transmembrane region" description="Helical" evidence="7">
    <location>
        <begin position="96"/>
        <end position="119"/>
    </location>
</feature>
<dbReference type="PANTHER" id="PTHR43045:SF1">
    <property type="entry name" value="SHIKIMATE TRANSPORTER"/>
    <property type="match status" value="1"/>
</dbReference>
<feature type="domain" description="Major facilitator superfamily (MFS) profile" evidence="8">
    <location>
        <begin position="24"/>
        <end position="459"/>
    </location>
</feature>
<evidence type="ECO:0000256" key="6">
    <source>
        <dbReference type="ARBA" id="ARBA00023136"/>
    </source>
</evidence>
<feature type="transmembrane region" description="Helical" evidence="7">
    <location>
        <begin position="170"/>
        <end position="195"/>
    </location>
</feature>
<feature type="transmembrane region" description="Helical" evidence="7">
    <location>
        <begin position="61"/>
        <end position="84"/>
    </location>
</feature>
<feature type="transmembrane region" description="Helical" evidence="7">
    <location>
        <begin position="353"/>
        <end position="372"/>
    </location>
</feature>